<feature type="compositionally biased region" description="Basic residues" evidence="1">
    <location>
        <begin position="1"/>
        <end position="13"/>
    </location>
</feature>
<gene>
    <name evidence="2" type="ORF">TSPGSL018_27853</name>
</gene>
<sequence>MQRKQRVRGKRAKERAATGFPEMMGPQEGPRMAARGGGESLWRVSIGVAEGNGCDM</sequence>
<accession>A0A061RT99</accession>
<name>A0A061RT99_9CHLO</name>
<reference evidence="2" key="1">
    <citation type="submission" date="2014-05" db="EMBL/GenBank/DDBJ databases">
        <title>The transcriptome of the halophilic microalga Tetraselmis sp. GSL018 isolated from the Great Salt Lake, Utah.</title>
        <authorList>
            <person name="Jinkerson R.E."/>
            <person name="D'Adamo S."/>
            <person name="Posewitz M.C."/>
        </authorList>
    </citation>
    <scope>NUCLEOTIDE SEQUENCE</scope>
    <source>
        <strain evidence="2">GSL018</strain>
    </source>
</reference>
<evidence type="ECO:0000313" key="2">
    <source>
        <dbReference type="EMBL" id="JAC73786.1"/>
    </source>
</evidence>
<dbReference type="EMBL" id="GBEZ01012069">
    <property type="protein sequence ID" value="JAC73786.1"/>
    <property type="molecule type" value="Transcribed_RNA"/>
</dbReference>
<proteinExistence type="predicted"/>
<feature type="region of interest" description="Disordered" evidence="1">
    <location>
        <begin position="1"/>
        <end position="38"/>
    </location>
</feature>
<protein>
    <submittedName>
        <fullName evidence="2">Uncharacterized protein</fullName>
    </submittedName>
</protein>
<dbReference type="AlphaFoldDB" id="A0A061RT99"/>
<organism evidence="2">
    <name type="scientific">Tetraselmis sp. GSL018</name>
    <dbReference type="NCBI Taxonomy" id="582737"/>
    <lineage>
        <taxon>Eukaryota</taxon>
        <taxon>Viridiplantae</taxon>
        <taxon>Chlorophyta</taxon>
        <taxon>core chlorophytes</taxon>
        <taxon>Chlorodendrophyceae</taxon>
        <taxon>Chlorodendrales</taxon>
        <taxon>Chlorodendraceae</taxon>
        <taxon>Tetraselmis</taxon>
    </lineage>
</organism>
<evidence type="ECO:0000256" key="1">
    <source>
        <dbReference type="SAM" id="MobiDB-lite"/>
    </source>
</evidence>
<feature type="non-terminal residue" evidence="2">
    <location>
        <position position="56"/>
    </location>
</feature>